<proteinExistence type="predicted"/>
<dbReference type="Proteomes" id="UP001055072">
    <property type="component" value="Unassembled WGS sequence"/>
</dbReference>
<organism evidence="1 2">
    <name type="scientific">Irpex rosettiformis</name>
    <dbReference type="NCBI Taxonomy" id="378272"/>
    <lineage>
        <taxon>Eukaryota</taxon>
        <taxon>Fungi</taxon>
        <taxon>Dikarya</taxon>
        <taxon>Basidiomycota</taxon>
        <taxon>Agaricomycotina</taxon>
        <taxon>Agaricomycetes</taxon>
        <taxon>Polyporales</taxon>
        <taxon>Irpicaceae</taxon>
        <taxon>Irpex</taxon>
    </lineage>
</organism>
<dbReference type="EMBL" id="MU274913">
    <property type="protein sequence ID" value="KAI0088579.1"/>
    <property type="molecule type" value="Genomic_DNA"/>
</dbReference>
<gene>
    <name evidence="1" type="ORF">BDY19DRAFT_1057246</name>
</gene>
<name>A0ACB8U2X6_9APHY</name>
<sequence>MPTIDHLNLPLALTPHRCCSRAMMWNLHDYFSFVPSTWWTMPRTSLLIFALAVSVTWAVRFYQKRRYAPPGPPQLPLLGNILQIPSKLQFTHFSEWEQEYGAIYSLNLLGQNVVVVNTFKAAGDLFGTVIYL</sequence>
<evidence type="ECO:0000313" key="2">
    <source>
        <dbReference type="Proteomes" id="UP001055072"/>
    </source>
</evidence>
<protein>
    <submittedName>
        <fullName evidence="1">Uncharacterized protein</fullName>
    </submittedName>
</protein>
<keyword evidence="2" id="KW-1185">Reference proteome</keyword>
<comment type="caution">
    <text evidence="1">The sequence shown here is derived from an EMBL/GenBank/DDBJ whole genome shotgun (WGS) entry which is preliminary data.</text>
</comment>
<reference evidence="1" key="1">
    <citation type="journal article" date="2021" name="Environ. Microbiol.">
        <title>Gene family expansions and transcriptome signatures uncover fungal adaptations to wood decay.</title>
        <authorList>
            <person name="Hage H."/>
            <person name="Miyauchi S."/>
            <person name="Viragh M."/>
            <person name="Drula E."/>
            <person name="Min B."/>
            <person name="Chaduli D."/>
            <person name="Navarro D."/>
            <person name="Favel A."/>
            <person name="Norest M."/>
            <person name="Lesage-Meessen L."/>
            <person name="Balint B."/>
            <person name="Merenyi Z."/>
            <person name="de Eugenio L."/>
            <person name="Morin E."/>
            <person name="Martinez A.T."/>
            <person name="Baldrian P."/>
            <person name="Stursova M."/>
            <person name="Martinez M.J."/>
            <person name="Novotny C."/>
            <person name="Magnuson J.K."/>
            <person name="Spatafora J.W."/>
            <person name="Maurice S."/>
            <person name="Pangilinan J."/>
            <person name="Andreopoulos W."/>
            <person name="LaButti K."/>
            <person name="Hundley H."/>
            <person name="Na H."/>
            <person name="Kuo A."/>
            <person name="Barry K."/>
            <person name="Lipzen A."/>
            <person name="Henrissat B."/>
            <person name="Riley R."/>
            <person name="Ahrendt S."/>
            <person name="Nagy L.G."/>
            <person name="Grigoriev I.V."/>
            <person name="Martin F."/>
            <person name="Rosso M.N."/>
        </authorList>
    </citation>
    <scope>NUCLEOTIDE SEQUENCE</scope>
    <source>
        <strain evidence="1">CBS 384.51</strain>
    </source>
</reference>
<evidence type="ECO:0000313" key="1">
    <source>
        <dbReference type="EMBL" id="KAI0088579.1"/>
    </source>
</evidence>
<accession>A0ACB8U2X6</accession>